<dbReference type="PROSITE" id="PS00061">
    <property type="entry name" value="ADH_SHORT"/>
    <property type="match status" value="1"/>
</dbReference>
<dbReference type="SUPFAM" id="SSF51735">
    <property type="entry name" value="NAD(P)-binding Rossmann-fold domains"/>
    <property type="match status" value="1"/>
</dbReference>
<evidence type="ECO:0000313" key="4">
    <source>
        <dbReference type="Proteomes" id="UP000307378"/>
    </source>
</evidence>
<dbReference type="InterPro" id="IPR036291">
    <property type="entry name" value="NAD(P)-bd_dom_sf"/>
</dbReference>
<dbReference type="Proteomes" id="UP000307378">
    <property type="component" value="Unassembled WGS sequence"/>
</dbReference>
<dbReference type="PANTHER" id="PTHR42760">
    <property type="entry name" value="SHORT-CHAIN DEHYDROGENASES/REDUCTASES FAMILY MEMBER"/>
    <property type="match status" value="1"/>
</dbReference>
<accession>A0A4V4HR08</accession>
<comment type="caution">
    <text evidence="3">The sequence shown here is derived from an EMBL/GenBank/DDBJ whole genome shotgun (WGS) entry which is preliminary data.</text>
</comment>
<sequence>MSVQFKADPTEFAGKNVVVTGGTMGAGEAIVKRFLRAGAKVATAARNIPQEPELGVTFIPADLSTPEGIDVLAKEALSELGAIDILVHSLGGSSTPGGGFKAATEEFWQQELALNLLAAVRLDRLLVPGMLERGEGVVIHLASIQHRLPLHESTIPYAAAKAALANYSKSLSKEVGPAGVRVNTVSPGWIRTSAADRMVQRLAESGGIDEDQARQGIMDALGGIPIGRPAWPEEIAELVAFLASERAASIHGADYVIDGGTVPTQ</sequence>
<dbReference type="PANTHER" id="PTHR42760:SF133">
    <property type="entry name" value="3-OXOACYL-[ACYL-CARRIER-PROTEIN] REDUCTASE"/>
    <property type="match status" value="1"/>
</dbReference>
<dbReference type="InterPro" id="IPR020904">
    <property type="entry name" value="Sc_DH/Rdtase_CS"/>
</dbReference>
<evidence type="ECO:0000256" key="1">
    <source>
        <dbReference type="ARBA" id="ARBA00006484"/>
    </source>
</evidence>
<dbReference type="NCBIfam" id="NF005095">
    <property type="entry name" value="PRK06523.1"/>
    <property type="match status" value="1"/>
</dbReference>
<dbReference type="InterPro" id="IPR002347">
    <property type="entry name" value="SDR_fam"/>
</dbReference>
<dbReference type="EMBL" id="STGU01000005">
    <property type="protein sequence ID" value="THV35896.1"/>
    <property type="molecule type" value="Genomic_DNA"/>
</dbReference>
<proteinExistence type="inferred from homology"/>
<protein>
    <submittedName>
        <fullName evidence="3">SDR family oxidoreductase</fullName>
    </submittedName>
</protein>
<dbReference type="PRINTS" id="PR00081">
    <property type="entry name" value="GDHRDH"/>
</dbReference>
<gene>
    <name evidence="3" type="ORF">FAA86_11190</name>
</gene>
<dbReference type="AlphaFoldDB" id="A0A4V4HR08"/>
<evidence type="ECO:0000256" key="2">
    <source>
        <dbReference type="ARBA" id="ARBA00023002"/>
    </source>
</evidence>
<evidence type="ECO:0000313" key="3">
    <source>
        <dbReference type="EMBL" id="THV35896.1"/>
    </source>
</evidence>
<dbReference type="Pfam" id="PF13561">
    <property type="entry name" value="adh_short_C2"/>
    <property type="match status" value="1"/>
</dbReference>
<dbReference type="FunFam" id="3.40.50.720:FF:000084">
    <property type="entry name" value="Short-chain dehydrogenase reductase"/>
    <property type="match status" value="1"/>
</dbReference>
<comment type="similarity">
    <text evidence="1">Belongs to the short-chain dehydrogenases/reductases (SDR) family.</text>
</comment>
<dbReference type="Gene3D" id="3.40.50.720">
    <property type="entry name" value="NAD(P)-binding Rossmann-like Domain"/>
    <property type="match status" value="1"/>
</dbReference>
<organism evidence="3 4">
    <name type="scientific">Rhizobium rosettiformans W3</name>
    <dbReference type="NCBI Taxonomy" id="538378"/>
    <lineage>
        <taxon>Bacteria</taxon>
        <taxon>Pseudomonadati</taxon>
        <taxon>Pseudomonadota</taxon>
        <taxon>Alphaproteobacteria</taxon>
        <taxon>Hyphomicrobiales</taxon>
        <taxon>Rhizobiaceae</taxon>
        <taxon>Rhizobium/Agrobacterium group</taxon>
        <taxon>Rhizobium</taxon>
    </lineage>
</organism>
<name>A0A4V4HR08_9HYPH</name>
<reference evidence="3 4" key="1">
    <citation type="submission" date="2019-04" db="EMBL/GenBank/DDBJ databases">
        <title>genome sequence of strain W3.</title>
        <authorList>
            <person name="Gao J."/>
            <person name="Sun J."/>
        </authorList>
    </citation>
    <scope>NUCLEOTIDE SEQUENCE [LARGE SCALE GENOMIC DNA]</scope>
    <source>
        <strain evidence="3 4">W3</strain>
    </source>
</reference>
<dbReference type="GO" id="GO:0016616">
    <property type="term" value="F:oxidoreductase activity, acting on the CH-OH group of donors, NAD or NADP as acceptor"/>
    <property type="evidence" value="ECO:0007669"/>
    <property type="project" value="TreeGrafter"/>
</dbReference>
<keyword evidence="2" id="KW-0560">Oxidoreductase</keyword>
<dbReference type="PRINTS" id="PR00080">
    <property type="entry name" value="SDRFAMILY"/>
</dbReference>